<dbReference type="Proteomes" id="UP000765509">
    <property type="component" value="Unassembled WGS sequence"/>
</dbReference>
<sequence length="102" mass="11286">MYVLSQGEDKEVLWINVDDGVISTSSSKTVAFPNNELTKTLKLKWDKELGSKLGVELKKNGNNVELCKSKSISKLLEMEKKCIYCTQAITRCQAGVIKGTGM</sequence>
<proteinExistence type="predicted"/>
<protein>
    <submittedName>
        <fullName evidence="1">Uncharacterized protein</fullName>
    </submittedName>
</protein>
<gene>
    <name evidence="1" type="ORF">O181_109713</name>
</gene>
<evidence type="ECO:0000313" key="1">
    <source>
        <dbReference type="EMBL" id="MBW0569998.1"/>
    </source>
</evidence>
<dbReference type="OrthoDB" id="414945at2759"/>
<evidence type="ECO:0000313" key="2">
    <source>
        <dbReference type="Proteomes" id="UP000765509"/>
    </source>
</evidence>
<accession>A0A9Q3JWH5</accession>
<reference evidence="1" key="1">
    <citation type="submission" date="2021-03" db="EMBL/GenBank/DDBJ databases">
        <title>Draft genome sequence of rust myrtle Austropuccinia psidii MF-1, a brazilian biotype.</title>
        <authorList>
            <person name="Quecine M.C."/>
            <person name="Pachon D.M.R."/>
            <person name="Bonatelli M.L."/>
            <person name="Correr F.H."/>
            <person name="Franceschini L.M."/>
            <person name="Leite T.F."/>
            <person name="Margarido G.R.A."/>
            <person name="Almeida C.A."/>
            <person name="Ferrarezi J.A."/>
            <person name="Labate C.A."/>
        </authorList>
    </citation>
    <scope>NUCLEOTIDE SEQUENCE</scope>
    <source>
        <strain evidence="1">MF-1</strain>
    </source>
</reference>
<dbReference type="AlphaFoldDB" id="A0A9Q3JWH5"/>
<keyword evidence="2" id="KW-1185">Reference proteome</keyword>
<organism evidence="1 2">
    <name type="scientific">Austropuccinia psidii MF-1</name>
    <dbReference type="NCBI Taxonomy" id="1389203"/>
    <lineage>
        <taxon>Eukaryota</taxon>
        <taxon>Fungi</taxon>
        <taxon>Dikarya</taxon>
        <taxon>Basidiomycota</taxon>
        <taxon>Pucciniomycotina</taxon>
        <taxon>Pucciniomycetes</taxon>
        <taxon>Pucciniales</taxon>
        <taxon>Sphaerophragmiaceae</taxon>
        <taxon>Austropuccinia</taxon>
    </lineage>
</organism>
<comment type="caution">
    <text evidence="1">The sequence shown here is derived from an EMBL/GenBank/DDBJ whole genome shotgun (WGS) entry which is preliminary data.</text>
</comment>
<dbReference type="EMBL" id="AVOT02085438">
    <property type="protein sequence ID" value="MBW0569998.1"/>
    <property type="molecule type" value="Genomic_DNA"/>
</dbReference>
<name>A0A9Q3JWH5_9BASI</name>